<dbReference type="EMBL" id="GBRH01271721">
    <property type="protein sequence ID" value="JAD26174.1"/>
    <property type="molecule type" value="Transcribed_RNA"/>
</dbReference>
<sequence length="30" mass="3323">MCATSTPSTNFLYSQKCFASTDLSRTSFAR</sequence>
<organism evidence="1">
    <name type="scientific">Arundo donax</name>
    <name type="common">Giant reed</name>
    <name type="synonym">Donax arundinaceus</name>
    <dbReference type="NCBI Taxonomy" id="35708"/>
    <lineage>
        <taxon>Eukaryota</taxon>
        <taxon>Viridiplantae</taxon>
        <taxon>Streptophyta</taxon>
        <taxon>Embryophyta</taxon>
        <taxon>Tracheophyta</taxon>
        <taxon>Spermatophyta</taxon>
        <taxon>Magnoliopsida</taxon>
        <taxon>Liliopsida</taxon>
        <taxon>Poales</taxon>
        <taxon>Poaceae</taxon>
        <taxon>PACMAD clade</taxon>
        <taxon>Arundinoideae</taxon>
        <taxon>Arundineae</taxon>
        <taxon>Arundo</taxon>
    </lineage>
</organism>
<dbReference type="AlphaFoldDB" id="A0A0A8YI82"/>
<reference evidence="1" key="2">
    <citation type="journal article" date="2015" name="Data Brief">
        <title>Shoot transcriptome of the giant reed, Arundo donax.</title>
        <authorList>
            <person name="Barrero R.A."/>
            <person name="Guerrero F.D."/>
            <person name="Moolhuijzen P."/>
            <person name="Goolsby J.A."/>
            <person name="Tidwell J."/>
            <person name="Bellgard S.E."/>
            <person name="Bellgard M.I."/>
        </authorList>
    </citation>
    <scope>NUCLEOTIDE SEQUENCE</scope>
    <source>
        <tissue evidence="1">Shoot tissue taken approximately 20 cm above the soil surface</tissue>
    </source>
</reference>
<accession>A0A0A8YI82</accession>
<evidence type="ECO:0000313" key="1">
    <source>
        <dbReference type="EMBL" id="JAD26174.1"/>
    </source>
</evidence>
<name>A0A0A8YI82_ARUDO</name>
<proteinExistence type="predicted"/>
<protein>
    <submittedName>
        <fullName evidence="1">Uncharacterized protein</fullName>
    </submittedName>
</protein>
<reference evidence="1" key="1">
    <citation type="submission" date="2014-09" db="EMBL/GenBank/DDBJ databases">
        <authorList>
            <person name="Magalhaes I.L.F."/>
            <person name="Oliveira U."/>
            <person name="Santos F.R."/>
            <person name="Vidigal T.H.D.A."/>
            <person name="Brescovit A.D."/>
            <person name="Santos A.J."/>
        </authorList>
    </citation>
    <scope>NUCLEOTIDE SEQUENCE</scope>
    <source>
        <tissue evidence="1">Shoot tissue taken approximately 20 cm above the soil surface</tissue>
    </source>
</reference>